<dbReference type="Proteomes" id="UP001196413">
    <property type="component" value="Unassembled WGS sequence"/>
</dbReference>
<evidence type="ECO:0000313" key="2">
    <source>
        <dbReference type="Proteomes" id="UP001196413"/>
    </source>
</evidence>
<reference evidence="1" key="1">
    <citation type="submission" date="2021-06" db="EMBL/GenBank/DDBJ databases">
        <title>Parelaphostrongylus tenuis whole genome reference sequence.</title>
        <authorList>
            <person name="Garwood T.J."/>
            <person name="Larsen P.A."/>
            <person name="Fountain-Jones N.M."/>
            <person name="Garbe J.R."/>
            <person name="Macchietto M.G."/>
            <person name="Kania S.A."/>
            <person name="Gerhold R.W."/>
            <person name="Richards J.E."/>
            <person name="Wolf T.M."/>
        </authorList>
    </citation>
    <scope>NUCLEOTIDE SEQUENCE</scope>
    <source>
        <strain evidence="1">MNPRO001-30</strain>
        <tissue evidence="1">Meninges</tissue>
    </source>
</reference>
<proteinExistence type="predicted"/>
<protein>
    <submittedName>
        <fullName evidence="1">Uncharacterized protein</fullName>
    </submittedName>
</protein>
<sequence length="159" mass="18227">MLSDVWGWLAILLWNSSKRVEDLFNVYSDGNSGSRSQQHKRSTRDDLVSPFSRMAQNLTSQTRILYCDERYDTKETPSTVMLQNHDRSRYVVWSMHDLFPVGHQSSTRRVGQTRDANGLLFSEIPRVGAPTFMHHRSSHILGPPSPIILATMRAQSTEH</sequence>
<name>A0AAD5MQE0_PARTN</name>
<gene>
    <name evidence="1" type="ORF">KIN20_003766</name>
</gene>
<keyword evidence="2" id="KW-1185">Reference proteome</keyword>
<dbReference type="EMBL" id="JAHQIW010000510">
    <property type="protein sequence ID" value="KAJ1348464.1"/>
    <property type="molecule type" value="Genomic_DNA"/>
</dbReference>
<evidence type="ECO:0000313" key="1">
    <source>
        <dbReference type="EMBL" id="KAJ1348464.1"/>
    </source>
</evidence>
<comment type="caution">
    <text evidence="1">The sequence shown here is derived from an EMBL/GenBank/DDBJ whole genome shotgun (WGS) entry which is preliminary data.</text>
</comment>
<organism evidence="1 2">
    <name type="scientific">Parelaphostrongylus tenuis</name>
    <name type="common">Meningeal worm</name>
    <dbReference type="NCBI Taxonomy" id="148309"/>
    <lineage>
        <taxon>Eukaryota</taxon>
        <taxon>Metazoa</taxon>
        <taxon>Ecdysozoa</taxon>
        <taxon>Nematoda</taxon>
        <taxon>Chromadorea</taxon>
        <taxon>Rhabditida</taxon>
        <taxon>Rhabditina</taxon>
        <taxon>Rhabditomorpha</taxon>
        <taxon>Strongyloidea</taxon>
        <taxon>Metastrongylidae</taxon>
        <taxon>Parelaphostrongylus</taxon>
    </lineage>
</organism>
<accession>A0AAD5MQE0</accession>
<dbReference type="AlphaFoldDB" id="A0AAD5MQE0"/>